<dbReference type="SUPFAM" id="SSF47413">
    <property type="entry name" value="lambda repressor-like DNA-binding domains"/>
    <property type="match status" value="1"/>
</dbReference>
<dbReference type="PROSITE" id="PS50943">
    <property type="entry name" value="HTH_CROC1"/>
    <property type="match status" value="1"/>
</dbReference>
<evidence type="ECO:0000313" key="3">
    <source>
        <dbReference type="Proteomes" id="UP000675554"/>
    </source>
</evidence>
<dbReference type="CDD" id="cd00093">
    <property type="entry name" value="HTH_XRE"/>
    <property type="match status" value="1"/>
</dbReference>
<organism evidence="2 3">
    <name type="scientific">Streptomyces daliensis</name>
    <dbReference type="NCBI Taxonomy" id="299421"/>
    <lineage>
        <taxon>Bacteria</taxon>
        <taxon>Bacillati</taxon>
        <taxon>Actinomycetota</taxon>
        <taxon>Actinomycetes</taxon>
        <taxon>Kitasatosporales</taxon>
        <taxon>Streptomycetaceae</taxon>
        <taxon>Streptomyces</taxon>
    </lineage>
</organism>
<dbReference type="Proteomes" id="UP000675554">
    <property type="component" value="Unassembled WGS sequence"/>
</dbReference>
<evidence type="ECO:0000259" key="1">
    <source>
        <dbReference type="PROSITE" id="PS50943"/>
    </source>
</evidence>
<reference evidence="2" key="1">
    <citation type="submission" date="2021-04" db="EMBL/GenBank/DDBJ databases">
        <title>Sequencing of actinobacteria type strains.</title>
        <authorList>
            <person name="Nguyen G.-S."/>
            <person name="Wentzel A."/>
        </authorList>
    </citation>
    <scope>NUCLEOTIDE SEQUENCE</scope>
    <source>
        <strain evidence="2">DSM 42095</strain>
    </source>
</reference>
<keyword evidence="3" id="KW-1185">Reference proteome</keyword>
<dbReference type="AlphaFoldDB" id="A0A8T4IUD5"/>
<dbReference type="GO" id="GO:0003677">
    <property type="term" value="F:DNA binding"/>
    <property type="evidence" value="ECO:0007669"/>
    <property type="project" value="InterPro"/>
</dbReference>
<sequence length="393" mass="41651">MSEIGIGECLARLRAEFGWTQQQVADRYNEVEGRSVMTGKEIGRYERENRTPTPRTRGHLAEVFDIDSPALDRAAAVTKRRRKEAQAAGGAVLVSDAGETAAAVAVAPPSRHVLAADAAASARFAWFIAARNSDEHTAEQLDAEVASLARHFVSRPMTHARTAWACADAAGHNGLKGWVRGVESLIAFWNGHPRQAAGLARSGQQYVAPGSIGVRLASLEARALAVAGDQRGAAAALATAAQARDAMCEPDEMPGVFSFPAAKQLAYAGTTYLAIGGAHNVQQAVEAAQAAVGLYRSTTDDDRSVGDLHAAHLDLARCHMVAGEIDATEAMIGFVPKTPPGHLSASIRPRLSDLADELGAAQYRGAPQVAHLSDRIRSTTHRVALRAADHRSR</sequence>
<dbReference type="InterPro" id="IPR010982">
    <property type="entry name" value="Lambda_DNA-bd_dom_sf"/>
</dbReference>
<dbReference type="InterPro" id="IPR001387">
    <property type="entry name" value="Cro/C1-type_HTH"/>
</dbReference>
<evidence type="ECO:0000313" key="2">
    <source>
        <dbReference type="EMBL" id="MBR7674792.1"/>
    </source>
</evidence>
<feature type="domain" description="HTH cro/C1-type" evidence="1">
    <location>
        <begin position="10"/>
        <end position="71"/>
    </location>
</feature>
<dbReference type="EMBL" id="JAGSMN010000384">
    <property type="protein sequence ID" value="MBR7674792.1"/>
    <property type="molecule type" value="Genomic_DNA"/>
</dbReference>
<protein>
    <submittedName>
        <fullName evidence="2">Helix-turn-helix transcriptional regulator</fullName>
    </submittedName>
</protein>
<comment type="caution">
    <text evidence="2">The sequence shown here is derived from an EMBL/GenBank/DDBJ whole genome shotgun (WGS) entry which is preliminary data.</text>
</comment>
<accession>A0A8T4IUD5</accession>
<proteinExistence type="predicted"/>
<gene>
    <name evidence="2" type="ORF">KDA82_17545</name>
</gene>
<dbReference type="Gene3D" id="1.10.260.40">
    <property type="entry name" value="lambda repressor-like DNA-binding domains"/>
    <property type="match status" value="1"/>
</dbReference>
<name>A0A8T4IUD5_9ACTN</name>